<evidence type="ECO:0000256" key="5">
    <source>
        <dbReference type="ARBA" id="ARBA00022946"/>
    </source>
</evidence>
<comment type="caution">
    <text evidence="14">The sequence shown here is derived from an EMBL/GenBank/DDBJ whole genome shotgun (WGS) entry which is preliminary data.</text>
</comment>
<dbReference type="PANTHER" id="PTHR11108:SF1">
    <property type="entry name" value="FERROCHELATASE, MITOCHONDRIAL"/>
    <property type="match status" value="1"/>
</dbReference>
<dbReference type="PANTHER" id="PTHR11108">
    <property type="entry name" value="FERROCHELATASE"/>
    <property type="match status" value="1"/>
</dbReference>
<evidence type="ECO:0000256" key="3">
    <source>
        <dbReference type="ARBA" id="ARBA00007718"/>
    </source>
</evidence>
<dbReference type="InterPro" id="IPR001015">
    <property type="entry name" value="Ferrochelatase"/>
</dbReference>
<sequence>MPGKVALLQRGSRTVALSKRHATTVAGGTPKTAILMLNLGGPEKTADVHGFLHRLFSDKDLIPLPAQKFLAPLIAKRRTPKIQAQYDAIGGGSPIKKWTELQGDAMVRQLQQLLPQNGPYQYYLGFRYAHPLTEDALHQMEADGITRAVAFTQYPQYSCSTTGSSLNAIYRHYIANPNSKIEWSVIDRWPEHTGLVDVFTKHIEEELLQFPEEDRDDVVILFSAHSLPLQVVDRGDPYPTEVAATVSRVMEKLGHTHPYRLCWQSKVGPMPWLAPQTDTVIRGLAERGRKNVLLVPIAFTSDHIETLFELDIEYAHELGRSVGMKQVRRAKSLNDSPFFTKALAEIVADHLQSDRKATTQLQLRCPLCVNPVCGKMRDFFLQTKEEKNG</sequence>
<evidence type="ECO:0000256" key="6">
    <source>
        <dbReference type="ARBA" id="ARBA00023004"/>
    </source>
</evidence>
<evidence type="ECO:0000256" key="12">
    <source>
        <dbReference type="ARBA" id="ARBA00049915"/>
    </source>
</evidence>
<comment type="pathway">
    <text evidence="2 13">Porphyrin-containing compound metabolism; protoheme biosynthesis; protoheme from protoporphyrin-IX: step 1/1.</text>
</comment>
<dbReference type="GO" id="GO:0006783">
    <property type="term" value="P:heme biosynthetic process"/>
    <property type="evidence" value="ECO:0007669"/>
    <property type="project" value="UniProtKB-UniRule"/>
</dbReference>
<keyword evidence="9" id="KW-0472">Membrane</keyword>
<dbReference type="EMBL" id="MTYJ01000038">
    <property type="protein sequence ID" value="OQV19468.1"/>
    <property type="molecule type" value="Genomic_DNA"/>
</dbReference>
<keyword evidence="6 13" id="KW-0408">Iron</keyword>
<keyword evidence="15" id="KW-1185">Reference proteome</keyword>
<evidence type="ECO:0000256" key="11">
    <source>
        <dbReference type="ARBA" id="ARBA00023244"/>
    </source>
</evidence>
<dbReference type="GO" id="GO:0005743">
    <property type="term" value="C:mitochondrial inner membrane"/>
    <property type="evidence" value="ECO:0007669"/>
    <property type="project" value="UniProtKB-SubCell"/>
</dbReference>
<dbReference type="InterPro" id="IPR033644">
    <property type="entry name" value="Ferrochelatase_C"/>
</dbReference>
<evidence type="ECO:0000313" key="14">
    <source>
        <dbReference type="EMBL" id="OQV19468.1"/>
    </source>
</evidence>
<comment type="catalytic activity">
    <reaction evidence="12">
        <text>heme b + 2 H(+) = protoporphyrin IX + Fe(2+)</text>
        <dbReference type="Rhea" id="RHEA:22584"/>
        <dbReference type="ChEBI" id="CHEBI:15378"/>
        <dbReference type="ChEBI" id="CHEBI:29033"/>
        <dbReference type="ChEBI" id="CHEBI:57306"/>
        <dbReference type="ChEBI" id="CHEBI:60344"/>
        <dbReference type="EC" id="4.98.1.1"/>
    </reaction>
    <physiologicalReaction direction="right-to-left" evidence="12">
        <dbReference type="Rhea" id="RHEA:22586"/>
    </physiologicalReaction>
</comment>
<dbReference type="UniPathway" id="UPA00252">
    <property type="reaction ID" value="UER00325"/>
</dbReference>
<dbReference type="Proteomes" id="UP000192578">
    <property type="component" value="Unassembled WGS sequence"/>
</dbReference>
<dbReference type="Gene3D" id="3.40.50.1400">
    <property type="match status" value="2"/>
</dbReference>
<evidence type="ECO:0000256" key="7">
    <source>
        <dbReference type="ARBA" id="ARBA00023128"/>
    </source>
</evidence>
<evidence type="ECO:0000256" key="4">
    <source>
        <dbReference type="ARBA" id="ARBA00022792"/>
    </source>
</evidence>
<dbReference type="InterPro" id="IPR033659">
    <property type="entry name" value="Ferrochelatase_N"/>
</dbReference>
<keyword evidence="5" id="KW-0809">Transit peptide</keyword>
<name>A0A1W0WWA8_HYPEX</name>
<dbReference type="SUPFAM" id="SSF53800">
    <property type="entry name" value="Chelatase"/>
    <property type="match status" value="1"/>
</dbReference>
<keyword evidence="10 13" id="KW-0456">Lyase</keyword>
<comment type="function">
    <text evidence="13">Catalyzes the ferrous insertion into protoporphyrin IX.</text>
</comment>
<evidence type="ECO:0000256" key="8">
    <source>
        <dbReference type="ARBA" id="ARBA00023133"/>
    </source>
</evidence>
<keyword evidence="8 13" id="KW-0350">Heme biosynthesis</keyword>
<protein>
    <recommendedName>
        <fullName evidence="13">Ferrochelatase</fullName>
        <ecNumber evidence="13">4.98.1.1</ecNumber>
    </recommendedName>
</protein>
<evidence type="ECO:0000256" key="10">
    <source>
        <dbReference type="ARBA" id="ARBA00023239"/>
    </source>
</evidence>
<dbReference type="OrthoDB" id="1323at2759"/>
<dbReference type="PROSITE" id="PS00534">
    <property type="entry name" value="FERROCHELATASE"/>
    <property type="match status" value="1"/>
</dbReference>
<dbReference type="CDD" id="cd03411">
    <property type="entry name" value="Ferrochelatase_N"/>
    <property type="match status" value="1"/>
</dbReference>
<comment type="similarity">
    <text evidence="3 13">Belongs to the ferrochelatase family.</text>
</comment>
<gene>
    <name evidence="14" type="ORF">BV898_06459</name>
</gene>
<comment type="subcellular location">
    <subcellularLocation>
        <location evidence="1">Mitochondrion inner membrane</location>
        <topology evidence="1">Peripheral membrane protein</topology>
        <orientation evidence="1">Matrix side</orientation>
    </subcellularLocation>
</comment>
<dbReference type="CDD" id="cd00419">
    <property type="entry name" value="Ferrochelatase_C"/>
    <property type="match status" value="1"/>
</dbReference>
<reference evidence="15" key="1">
    <citation type="submission" date="2017-01" db="EMBL/GenBank/DDBJ databases">
        <title>Comparative genomics of anhydrobiosis in the tardigrade Hypsibius dujardini.</title>
        <authorList>
            <person name="Yoshida Y."/>
            <person name="Koutsovoulos G."/>
            <person name="Laetsch D."/>
            <person name="Stevens L."/>
            <person name="Kumar S."/>
            <person name="Horikawa D."/>
            <person name="Ishino K."/>
            <person name="Komine S."/>
            <person name="Tomita M."/>
            <person name="Blaxter M."/>
            <person name="Arakawa K."/>
        </authorList>
    </citation>
    <scope>NUCLEOTIDE SEQUENCE [LARGE SCALE GENOMIC DNA]</scope>
    <source>
        <strain evidence="15">Z151</strain>
    </source>
</reference>
<dbReference type="HAMAP" id="MF_00323">
    <property type="entry name" value="Ferrochelatase"/>
    <property type="match status" value="1"/>
</dbReference>
<evidence type="ECO:0000256" key="13">
    <source>
        <dbReference type="RuleBase" id="RU000607"/>
    </source>
</evidence>
<evidence type="ECO:0000256" key="1">
    <source>
        <dbReference type="ARBA" id="ARBA00004443"/>
    </source>
</evidence>
<keyword evidence="7" id="KW-0496">Mitochondrion</keyword>
<dbReference type="GO" id="GO:0004325">
    <property type="term" value="F:ferrochelatase activity"/>
    <property type="evidence" value="ECO:0007669"/>
    <property type="project" value="UniProtKB-UniRule"/>
</dbReference>
<accession>A0A1W0WWA8</accession>
<dbReference type="EC" id="4.98.1.1" evidence="13"/>
<dbReference type="NCBIfam" id="TIGR00109">
    <property type="entry name" value="hemH"/>
    <property type="match status" value="1"/>
</dbReference>
<evidence type="ECO:0000313" key="15">
    <source>
        <dbReference type="Proteomes" id="UP000192578"/>
    </source>
</evidence>
<evidence type="ECO:0000256" key="9">
    <source>
        <dbReference type="ARBA" id="ARBA00023136"/>
    </source>
</evidence>
<keyword evidence="4 13" id="KW-0999">Mitochondrion inner membrane</keyword>
<evidence type="ECO:0000256" key="2">
    <source>
        <dbReference type="ARBA" id="ARBA00004943"/>
    </source>
</evidence>
<organism evidence="14 15">
    <name type="scientific">Hypsibius exemplaris</name>
    <name type="common">Freshwater tardigrade</name>
    <dbReference type="NCBI Taxonomy" id="2072580"/>
    <lineage>
        <taxon>Eukaryota</taxon>
        <taxon>Metazoa</taxon>
        <taxon>Ecdysozoa</taxon>
        <taxon>Tardigrada</taxon>
        <taxon>Eutardigrada</taxon>
        <taxon>Parachela</taxon>
        <taxon>Hypsibioidea</taxon>
        <taxon>Hypsibiidae</taxon>
        <taxon>Hypsibius</taxon>
    </lineage>
</organism>
<dbReference type="InterPro" id="IPR019772">
    <property type="entry name" value="Ferrochelatase_AS"/>
</dbReference>
<dbReference type="FunFam" id="3.40.50.1400:FF:000003">
    <property type="entry name" value="Ferrochelatase"/>
    <property type="match status" value="1"/>
</dbReference>
<keyword evidence="11 13" id="KW-0627">Porphyrin biosynthesis</keyword>
<dbReference type="AlphaFoldDB" id="A0A1W0WWA8"/>
<proteinExistence type="inferred from homology"/>
<dbReference type="Pfam" id="PF00762">
    <property type="entry name" value="Ferrochelatase"/>
    <property type="match status" value="1"/>
</dbReference>